<dbReference type="Pfam" id="PF02661">
    <property type="entry name" value="Fic"/>
    <property type="match status" value="1"/>
</dbReference>
<dbReference type="SUPFAM" id="SSF140931">
    <property type="entry name" value="Fic-like"/>
    <property type="match status" value="1"/>
</dbReference>
<dbReference type="InterPro" id="IPR036597">
    <property type="entry name" value="Fido-like_dom_sf"/>
</dbReference>
<dbReference type="AlphaFoldDB" id="A0A096B4A3"/>
<dbReference type="PROSITE" id="PS51459">
    <property type="entry name" value="FIDO"/>
    <property type="match status" value="1"/>
</dbReference>
<evidence type="ECO:0000259" key="4">
    <source>
        <dbReference type="PROSITE" id="PS51459"/>
    </source>
</evidence>
<proteinExistence type="predicted"/>
<organism evidence="5 6">
    <name type="scientific">Oligella urethralis DNF00040</name>
    <dbReference type="NCBI Taxonomy" id="1401065"/>
    <lineage>
        <taxon>Bacteria</taxon>
        <taxon>Pseudomonadati</taxon>
        <taxon>Pseudomonadota</taxon>
        <taxon>Betaproteobacteria</taxon>
        <taxon>Burkholderiales</taxon>
        <taxon>Alcaligenaceae</taxon>
        <taxon>Oligella</taxon>
    </lineage>
</organism>
<dbReference type="GO" id="GO:0005524">
    <property type="term" value="F:ATP binding"/>
    <property type="evidence" value="ECO:0007669"/>
    <property type="project" value="UniProtKB-KW"/>
</dbReference>
<dbReference type="PANTHER" id="PTHR13504:SF38">
    <property type="entry name" value="FIDO DOMAIN-CONTAINING PROTEIN"/>
    <property type="match status" value="1"/>
</dbReference>
<feature type="binding site" evidence="3">
    <location>
        <begin position="244"/>
        <end position="245"/>
    </location>
    <ligand>
        <name>ATP</name>
        <dbReference type="ChEBI" id="CHEBI:30616"/>
    </ligand>
</feature>
<feature type="domain" description="Fido" evidence="4">
    <location>
        <begin position="116"/>
        <end position="266"/>
    </location>
</feature>
<dbReference type="PIRSF" id="PIRSF038925">
    <property type="entry name" value="AMP-prot_trans"/>
    <property type="match status" value="1"/>
</dbReference>
<dbReference type="PANTHER" id="PTHR13504">
    <property type="entry name" value="FIDO DOMAIN-CONTAINING PROTEIN DDB_G0283145"/>
    <property type="match status" value="1"/>
</dbReference>
<dbReference type="Proteomes" id="UP000029629">
    <property type="component" value="Unassembled WGS sequence"/>
</dbReference>
<dbReference type="Pfam" id="PF13784">
    <property type="entry name" value="Fic_N"/>
    <property type="match status" value="1"/>
</dbReference>
<comment type="caution">
    <text evidence="5">The sequence shown here is derived from an EMBL/GenBank/DDBJ whole genome shotgun (WGS) entry which is preliminary data.</text>
</comment>
<feature type="binding site" evidence="1">
    <location>
        <position position="202"/>
    </location>
    <ligand>
        <name>ATP</name>
        <dbReference type="ChEBI" id="CHEBI:30616"/>
    </ligand>
</feature>
<dbReference type="InterPro" id="IPR025758">
    <property type="entry name" value="Fic/DOC_N"/>
</dbReference>
<feature type="binding site" evidence="1">
    <location>
        <position position="244"/>
    </location>
    <ligand>
        <name>ATP</name>
        <dbReference type="ChEBI" id="CHEBI:30616"/>
    </ligand>
</feature>
<feature type="active site" evidence="2">
    <location>
        <position position="202"/>
    </location>
</feature>
<dbReference type="RefSeq" id="WP_036560404.1">
    <property type="nucleotide sequence ID" value="NZ_JRNI01000058.1"/>
</dbReference>
<sequence>MSKHTYIPDNLPLPLEKLELTSLIRDISDANSALSTYDGILRAIPNPRVLLSTLIDQEADLSSRIEGTQASYKDVLDKEAGKLPATTRQENDIQEIINYRMAMITAQEYLEEGRRLSLSLILELHQQLLTSVRGQDKSPGEFRKEQNWIGTEGSTIENAIFVPPSPIVLSTALENWEQYISYDEVDPIVQAAILHAQFELIHPFKDGNGRIGRLLIPLTLYKKNRFNTPNFYLSEVLESKRGEYYERLNNISSHRDWNGWIKFFLQAVNSQAKSNIIKVEAILELHNEMKKEIVAATNSPYSSALTDFIFIRPIFNSGHVQSYITEQHGSSVGRTTIHTNLNKLIDAKILRISRKGSGSAPSIYSFDQLLKIIK</sequence>
<evidence type="ECO:0000313" key="6">
    <source>
        <dbReference type="Proteomes" id="UP000029629"/>
    </source>
</evidence>
<keyword evidence="1" id="KW-0547">Nucleotide-binding</keyword>
<dbReference type="InterPro" id="IPR040198">
    <property type="entry name" value="Fido_containing"/>
</dbReference>
<name>A0A096B4A3_9BURK</name>
<dbReference type="InterPro" id="IPR026287">
    <property type="entry name" value="SoFic-like"/>
</dbReference>
<gene>
    <name evidence="5" type="ORF">HMPREF2130_09630</name>
</gene>
<keyword evidence="6" id="KW-1185">Reference proteome</keyword>
<dbReference type="InterPro" id="IPR003812">
    <property type="entry name" value="Fido"/>
</dbReference>
<dbReference type="Gene3D" id="1.10.3290.10">
    <property type="entry name" value="Fido-like domain"/>
    <property type="match status" value="1"/>
</dbReference>
<dbReference type="OrthoDB" id="9813719at2"/>
<evidence type="ECO:0000256" key="1">
    <source>
        <dbReference type="PIRSR" id="PIRSR038925-1"/>
    </source>
</evidence>
<protein>
    <recommendedName>
        <fullName evidence="4">Fido domain-containing protein</fullName>
    </recommendedName>
</protein>
<feature type="binding site" evidence="3">
    <location>
        <begin position="206"/>
        <end position="213"/>
    </location>
    <ligand>
        <name>ATP</name>
        <dbReference type="ChEBI" id="CHEBI:30616"/>
    </ligand>
</feature>
<feature type="binding site" evidence="1">
    <location>
        <position position="66"/>
    </location>
    <ligand>
        <name>ATP</name>
        <dbReference type="ChEBI" id="CHEBI:30616"/>
    </ligand>
</feature>
<evidence type="ECO:0000256" key="3">
    <source>
        <dbReference type="PIRSR" id="PIRSR640198-2"/>
    </source>
</evidence>
<keyword evidence="1" id="KW-0067">ATP-binding</keyword>
<reference evidence="5 6" key="1">
    <citation type="submission" date="2014-07" db="EMBL/GenBank/DDBJ databases">
        <authorList>
            <person name="McCorrison J."/>
            <person name="Sanka R."/>
            <person name="Torralba M."/>
            <person name="Gillis M."/>
            <person name="Haft D.H."/>
            <person name="Methe B."/>
            <person name="Sutton G."/>
            <person name="Nelson K.E."/>
        </authorList>
    </citation>
    <scope>NUCLEOTIDE SEQUENCE [LARGE SCALE GENOMIC DNA]</scope>
    <source>
        <strain evidence="5 6">DNF00040</strain>
    </source>
</reference>
<feature type="binding site" evidence="1">
    <location>
        <begin position="207"/>
        <end position="213"/>
    </location>
    <ligand>
        <name>ATP</name>
        <dbReference type="ChEBI" id="CHEBI:30616"/>
    </ligand>
</feature>
<accession>A0A096B4A3</accession>
<dbReference type="eggNOG" id="COG3177">
    <property type="taxonomic scope" value="Bacteria"/>
</dbReference>
<dbReference type="EMBL" id="JRNI01000058">
    <property type="protein sequence ID" value="KGF28119.1"/>
    <property type="molecule type" value="Genomic_DNA"/>
</dbReference>
<evidence type="ECO:0000313" key="5">
    <source>
        <dbReference type="EMBL" id="KGF28119.1"/>
    </source>
</evidence>
<evidence type="ECO:0000256" key="2">
    <source>
        <dbReference type="PIRSR" id="PIRSR640198-1"/>
    </source>
</evidence>